<name>A0A7C2FUP7_9DEIN</name>
<evidence type="ECO:0000313" key="2">
    <source>
        <dbReference type="EMBL" id="HEH83086.1"/>
    </source>
</evidence>
<accession>A0A7C2FUP7</accession>
<feature type="chain" id="PRO_5028181890" evidence="1">
    <location>
        <begin position="19"/>
        <end position="199"/>
    </location>
</feature>
<dbReference type="EMBL" id="DSKL01000354">
    <property type="protein sequence ID" value="HEH83086.1"/>
    <property type="molecule type" value="Genomic_DNA"/>
</dbReference>
<sequence>MGRALALLLLLGLSRAWAQTASCDATDLLFDFSDPGPLQTLTVGGENFYVANLASYLLLLSGTSPMRFLPTQVAGAGTNKWVTCTLTTPNRGGGGGTLCGAGTTRCFRVSNVSGSLPVPGDWTQRLYVLVQVTSGNATSHVLTPTFLSAVPDGRGLASVGRNTTAVLRIYYWLELSPNDPFPSLPAQGTLTLTYSLQRN</sequence>
<gene>
    <name evidence="2" type="ORF">ENP73_09035</name>
</gene>
<reference evidence="2" key="1">
    <citation type="journal article" date="2020" name="mSystems">
        <title>Genome- and Community-Level Interaction Insights into Carbon Utilization and Element Cycling Functions of Hydrothermarchaeota in Hydrothermal Sediment.</title>
        <authorList>
            <person name="Zhou Z."/>
            <person name="Liu Y."/>
            <person name="Xu W."/>
            <person name="Pan J."/>
            <person name="Luo Z.H."/>
            <person name="Li M."/>
        </authorList>
    </citation>
    <scope>NUCLEOTIDE SEQUENCE [LARGE SCALE GENOMIC DNA]</scope>
    <source>
        <strain evidence="2">SpSt-246</strain>
    </source>
</reference>
<proteinExistence type="predicted"/>
<organism evidence="2">
    <name type="scientific">Thermus islandicus</name>
    <dbReference type="NCBI Taxonomy" id="540988"/>
    <lineage>
        <taxon>Bacteria</taxon>
        <taxon>Thermotogati</taxon>
        <taxon>Deinococcota</taxon>
        <taxon>Deinococci</taxon>
        <taxon>Thermales</taxon>
        <taxon>Thermaceae</taxon>
        <taxon>Thermus</taxon>
    </lineage>
</organism>
<comment type="caution">
    <text evidence="2">The sequence shown here is derived from an EMBL/GenBank/DDBJ whole genome shotgun (WGS) entry which is preliminary data.</text>
</comment>
<evidence type="ECO:0000256" key="1">
    <source>
        <dbReference type="SAM" id="SignalP"/>
    </source>
</evidence>
<feature type="signal peptide" evidence="1">
    <location>
        <begin position="1"/>
        <end position="18"/>
    </location>
</feature>
<keyword evidence="1" id="KW-0732">Signal</keyword>
<dbReference type="AlphaFoldDB" id="A0A7C2FUP7"/>
<protein>
    <submittedName>
        <fullName evidence="2">Uncharacterized protein</fullName>
    </submittedName>
</protein>